<evidence type="ECO:0000256" key="4">
    <source>
        <dbReference type="ARBA" id="ARBA00022695"/>
    </source>
</evidence>
<dbReference type="CDD" id="cd02508">
    <property type="entry name" value="ADP_Glucose_PP"/>
    <property type="match status" value="1"/>
</dbReference>
<keyword evidence="2 9" id="KW-0321">Glycogen metabolism</keyword>
<evidence type="ECO:0000256" key="2">
    <source>
        <dbReference type="ARBA" id="ARBA00022600"/>
    </source>
</evidence>
<dbReference type="Pfam" id="PF00483">
    <property type="entry name" value="NTP_transferase"/>
    <property type="match status" value="1"/>
</dbReference>
<dbReference type="EC" id="2.7.7.27" evidence="9"/>
<proteinExistence type="inferred from homology"/>
<dbReference type="SUPFAM" id="SSF53448">
    <property type="entry name" value="Nucleotide-diphospho-sugar transferases"/>
    <property type="match status" value="1"/>
</dbReference>
<keyword evidence="8 9" id="KW-0119">Carbohydrate metabolism</keyword>
<protein>
    <recommendedName>
        <fullName evidence="9">Glucose-1-phosphate adenylyltransferase</fullName>
        <ecNumber evidence="9">2.7.7.27</ecNumber>
    </recommendedName>
    <alternativeName>
        <fullName evidence="9">ADP-glucose pyrophosphorylase</fullName>
        <shortName evidence="9">ADPGlc PPase</shortName>
    </alternativeName>
    <alternativeName>
        <fullName evidence="9">ADP-glucose synthase</fullName>
    </alternativeName>
</protein>
<dbReference type="Gene3D" id="2.160.10.10">
    <property type="entry name" value="Hexapeptide repeat proteins"/>
    <property type="match status" value="1"/>
</dbReference>
<evidence type="ECO:0000259" key="10">
    <source>
        <dbReference type="Pfam" id="PF00483"/>
    </source>
</evidence>
<evidence type="ECO:0000256" key="8">
    <source>
        <dbReference type="ARBA" id="ARBA00023277"/>
    </source>
</evidence>
<dbReference type="Proteomes" id="UP000030661">
    <property type="component" value="Unassembled WGS sequence"/>
</dbReference>
<comment type="catalytic activity">
    <reaction evidence="9">
        <text>alpha-D-glucose 1-phosphate + ATP + H(+) = ADP-alpha-D-glucose + diphosphate</text>
        <dbReference type="Rhea" id="RHEA:12120"/>
        <dbReference type="ChEBI" id="CHEBI:15378"/>
        <dbReference type="ChEBI" id="CHEBI:30616"/>
        <dbReference type="ChEBI" id="CHEBI:33019"/>
        <dbReference type="ChEBI" id="CHEBI:57498"/>
        <dbReference type="ChEBI" id="CHEBI:58601"/>
        <dbReference type="EC" id="2.7.7.27"/>
    </reaction>
</comment>
<dbReference type="PROSITE" id="PS00810">
    <property type="entry name" value="ADP_GLC_PYROPHOSPH_3"/>
    <property type="match status" value="1"/>
</dbReference>
<dbReference type="AlphaFoldDB" id="A0A081BY28"/>
<evidence type="ECO:0000259" key="11">
    <source>
        <dbReference type="Pfam" id="PF24894"/>
    </source>
</evidence>
<feature type="domain" description="Nucleotidyl transferase" evidence="10">
    <location>
        <begin position="6"/>
        <end position="258"/>
    </location>
</feature>
<feature type="domain" description="Glucose-1-phosphate adenylyltransferase/Bifunctional protein GlmU-like C-terminal hexapeptide" evidence="11">
    <location>
        <begin position="284"/>
        <end position="365"/>
    </location>
</feature>
<dbReference type="HOGENOM" id="CLU_029499_14_0_0"/>
<evidence type="ECO:0000313" key="13">
    <source>
        <dbReference type="Proteomes" id="UP000030661"/>
    </source>
</evidence>
<dbReference type="PANTHER" id="PTHR43523">
    <property type="entry name" value="GLUCOSE-1-PHOSPHATE ADENYLYLTRANSFERASE-RELATED"/>
    <property type="match status" value="1"/>
</dbReference>
<dbReference type="Pfam" id="PF24894">
    <property type="entry name" value="Hexapep_GlmU"/>
    <property type="match status" value="1"/>
</dbReference>
<comment type="subunit">
    <text evidence="9">Homotetramer.</text>
</comment>
<evidence type="ECO:0000256" key="5">
    <source>
        <dbReference type="ARBA" id="ARBA00022741"/>
    </source>
</evidence>
<feature type="binding site" evidence="9">
    <location>
        <position position="163"/>
    </location>
    <ligand>
        <name>alpha-D-glucose 1-phosphate</name>
        <dbReference type="ChEBI" id="CHEBI:58601"/>
    </ligand>
</feature>
<accession>A0A081BY28</accession>
<evidence type="ECO:0000256" key="7">
    <source>
        <dbReference type="ARBA" id="ARBA00023056"/>
    </source>
</evidence>
<gene>
    <name evidence="9" type="primary">glgC</name>
    <name evidence="12" type="ORF">U27_04198</name>
</gene>
<dbReference type="InterPro" id="IPR023049">
    <property type="entry name" value="GlgC_bac"/>
</dbReference>
<dbReference type="STRING" id="1499967.U27_04198"/>
<feature type="site" description="Could play a key role in the communication between the regulatory and the substrate sites" evidence="9">
    <location>
        <position position="97"/>
    </location>
</feature>
<dbReference type="InterPro" id="IPR011831">
    <property type="entry name" value="ADP-Glc_PPase"/>
</dbReference>
<keyword evidence="6 9" id="KW-0067">ATP-binding</keyword>
<dbReference type="Gene3D" id="3.90.550.10">
    <property type="entry name" value="Spore Coat Polysaccharide Biosynthesis Protein SpsA, Chain A"/>
    <property type="match status" value="1"/>
</dbReference>
<dbReference type="GO" id="GO:0005524">
    <property type="term" value="F:ATP binding"/>
    <property type="evidence" value="ECO:0007669"/>
    <property type="project" value="UniProtKB-KW"/>
</dbReference>
<keyword evidence="13" id="KW-1185">Reference proteome</keyword>
<keyword evidence="5 9" id="KW-0547">Nucleotide-binding</keyword>
<feature type="site" description="Could play a key role in the communication between the regulatory and the substrate sites" evidence="9">
    <location>
        <position position="58"/>
    </location>
</feature>
<evidence type="ECO:0000256" key="3">
    <source>
        <dbReference type="ARBA" id="ARBA00022679"/>
    </source>
</evidence>
<dbReference type="HAMAP" id="MF_00624">
    <property type="entry name" value="GlgC"/>
    <property type="match status" value="1"/>
</dbReference>
<feature type="binding site" evidence="9">
    <location>
        <position position="98"/>
    </location>
    <ligand>
        <name>alpha-D-glucose 1-phosphate</name>
        <dbReference type="ChEBI" id="CHEBI:58601"/>
    </ligand>
</feature>
<dbReference type="GO" id="GO:0008878">
    <property type="term" value="F:glucose-1-phosphate adenylyltransferase activity"/>
    <property type="evidence" value="ECO:0007669"/>
    <property type="project" value="UniProtKB-UniRule"/>
</dbReference>
<evidence type="ECO:0000313" key="12">
    <source>
        <dbReference type="EMBL" id="GAK57233.1"/>
    </source>
</evidence>
<dbReference type="InterPro" id="IPR005835">
    <property type="entry name" value="NTP_transferase_dom"/>
</dbReference>
<dbReference type="EMBL" id="DF820465">
    <property type="protein sequence ID" value="GAK57233.1"/>
    <property type="molecule type" value="Genomic_DNA"/>
</dbReference>
<name>A0A081BY28_VECG1</name>
<feature type="binding site" evidence="9">
    <location>
        <position position="189"/>
    </location>
    <ligand>
        <name>alpha-D-glucose 1-phosphate</name>
        <dbReference type="ChEBI" id="CHEBI:58601"/>
    </ligand>
</feature>
<dbReference type="SUPFAM" id="SSF51161">
    <property type="entry name" value="Trimeric LpxA-like enzymes"/>
    <property type="match status" value="1"/>
</dbReference>
<keyword evidence="3 9" id="KW-0808">Transferase</keyword>
<dbReference type="PANTHER" id="PTHR43523:SF2">
    <property type="entry name" value="GLUCOSE-1-PHOSPHATE ADENYLYLTRANSFERASE"/>
    <property type="match status" value="1"/>
</dbReference>
<comment type="similarity">
    <text evidence="1 9">Belongs to the bacterial/plant glucose-1-phosphate adenylyltransferase family.</text>
</comment>
<dbReference type="InterPro" id="IPR056818">
    <property type="entry name" value="GlmU/GlgC-like_hexapep"/>
</dbReference>
<dbReference type="InterPro" id="IPR005836">
    <property type="entry name" value="ADP_Glu_pyroP_CS"/>
</dbReference>
<dbReference type="InterPro" id="IPR029044">
    <property type="entry name" value="Nucleotide-diphossugar_trans"/>
</dbReference>
<evidence type="ECO:0000256" key="6">
    <source>
        <dbReference type="ARBA" id="ARBA00022840"/>
    </source>
</evidence>
<comment type="function">
    <text evidence="9">Involved in the biosynthesis of ADP-glucose, a building block required for the elongation reactions to produce glycogen. Catalyzes the reaction between ATP and alpha-D-glucose 1-phosphate (G1P) to produce pyrophosphate and ADP-Glc.</text>
</comment>
<evidence type="ECO:0000256" key="9">
    <source>
        <dbReference type="HAMAP-Rule" id="MF_00624"/>
    </source>
</evidence>
<keyword evidence="7 9" id="KW-0320">Glycogen biosynthesis</keyword>
<keyword evidence="4 9" id="KW-0548">Nucleotidyltransferase</keyword>
<sequence>MRDTIAMVLAGGQGSRLIIFSSARAKPAVPFGGIYRIIDFSLSNVMHARINVVGVLTQYRPSSLMDHLKSGAPWDLIGRKREIKVLPPYTGTHSSDWYKGTADAIYQNLWYIKRYHPKNVLLLSGDHIYSMDYWKMLAYHQEKDADLTIATMNVPLSEANRFGIMTVNEENRIVRFHEKPKQPESTLASMGVYVFKADVLIEKLEIDARNPESQHDFGGNIIPGMIAECQVYNYVFEGYWRDVGTVQSYLDANMDMLDQQSGLDIAAWGVRTNLEERGVADRPPAKCLAQAEVANAVVSRGCVINGTVEHSILSPGVTVEEGAIVRNSVIMHDCHIGKRAVVENIVSDKDVIFGEGCQIGVSGENIPNQDFPKYLSTGITILGKDAMVPPHVVVEKNCVIYPRVTTEHYAAKVISSGQSVGHENL</sequence>
<evidence type="ECO:0000256" key="1">
    <source>
        <dbReference type="ARBA" id="ARBA00010443"/>
    </source>
</evidence>
<comment type="pathway">
    <text evidence="9">Glycan biosynthesis; glycogen biosynthesis.</text>
</comment>
<dbReference type="eggNOG" id="COG0448">
    <property type="taxonomic scope" value="Bacteria"/>
</dbReference>
<feature type="binding site" evidence="9">
    <location>
        <begin position="178"/>
        <end position="179"/>
    </location>
    <ligand>
        <name>alpha-D-glucose 1-phosphate</name>
        <dbReference type="ChEBI" id="CHEBI:58601"/>
    </ligand>
</feature>
<dbReference type="InterPro" id="IPR011004">
    <property type="entry name" value="Trimer_LpxA-like_sf"/>
</dbReference>
<reference evidence="12" key="1">
    <citation type="journal article" date="2015" name="PeerJ">
        <title>First genomic representation of candidate bacterial phylum KSB3 points to enhanced environmental sensing as a trigger of wastewater bulking.</title>
        <authorList>
            <person name="Sekiguchi Y."/>
            <person name="Ohashi A."/>
            <person name="Parks D.H."/>
            <person name="Yamauchi T."/>
            <person name="Tyson G.W."/>
            <person name="Hugenholtz P."/>
        </authorList>
    </citation>
    <scope>NUCLEOTIDE SEQUENCE [LARGE SCALE GENOMIC DNA]</scope>
</reference>
<organism evidence="12">
    <name type="scientific">Vecturithrix granuli</name>
    <dbReference type="NCBI Taxonomy" id="1499967"/>
    <lineage>
        <taxon>Bacteria</taxon>
        <taxon>Candidatus Moduliflexota</taxon>
        <taxon>Candidatus Vecturitrichia</taxon>
        <taxon>Candidatus Vecturitrichales</taxon>
        <taxon>Candidatus Vecturitrichaceae</taxon>
        <taxon>Candidatus Vecturithrix</taxon>
    </lineage>
</organism>
<dbReference type="GO" id="GO:0005978">
    <property type="term" value="P:glycogen biosynthetic process"/>
    <property type="evidence" value="ECO:0007669"/>
    <property type="project" value="UniProtKB-UniRule"/>
</dbReference>
<dbReference type="CDD" id="cd04651">
    <property type="entry name" value="LbH_G1P_AT_C"/>
    <property type="match status" value="1"/>
</dbReference>
<dbReference type="PROSITE" id="PS00809">
    <property type="entry name" value="ADP_GLC_PYROPHOSPH_2"/>
    <property type="match status" value="1"/>
</dbReference>
<dbReference type="UniPathway" id="UPA00164"/>